<keyword evidence="1" id="KW-0596">Phosphopantetheine</keyword>
<feature type="compositionally biased region" description="Basic residues" evidence="7">
    <location>
        <begin position="3893"/>
        <end position="3906"/>
    </location>
</feature>
<keyword evidence="2" id="KW-0597">Phosphoprotein</keyword>
<proteinExistence type="predicted"/>
<evidence type="ECO:0000259" key="9">
    <source>
        <dbReference type="PROSITE" id="PS52004"/>
    </source>
</evidence>
<dbReference type="Pfam" id="PF00109">
    <property type="entry name" value="ketoacyl-synt"/>
    <property type="match status" value="3"/>
</dbReference>
<feature type="compositionally biased region" description="Basic residues" evidence="7">
    <location>
        <begin position="3673"/>
        <end position="3684"/>
    </location>
</feature>
<feature type="compositionally biased region" description="Basic residues" evidence="7">
    <location>
        <begin position="3972"/>
        <end position="3982"/>
    </location>
</feature>
<name>A0ABU0QBH2_STRAH</name>
<dbReference type="InterPro" id="IPR013968">
    <property type="entry name" value="PKS_KR"/>
</dbReference>
<evidence type="ECO:0000313" key="11">
    <source>
        <dbReference type="Proteomes" id="UP001243364"/>
    </source>
</evidence>
<dbReference type="Gene3D" id="6.10.140.1830">
    <property type="match status" value="2"/>
</dbReference>
<dbReference type="InterPro" id="IPR020841">
    <property type="entry name" value="PKS_Beta-ketoAc_synthase_dom"/>
</dbReference>
<dbReference type="SMART" id="SM00822">
    <property type="entry name" value="PKS_KR"/>
    <property type="match status" value="1"/>
</dbReference>
<keyword evidence="6" id="KW-0012">Acyltransferase</keyword>
<feature type="compositionally biased region" description="Low complexity" evidence="7">
    <location>
        <begin position="3688"/>
        <end position="3714"/>
    </location>
</feature>
<dbReference type="Pfam" id="PF16197">
    <property type="entry name" value="KAsynt_C_assoc"/>
    <property type="match status" value="2"/>
</dbReference>
<dbReference type="InterPro" id="IPR057326">
    <property type="entry name" value="KR_dom"/>
</dbReference>
<dbReference type="PANTHER" id="PTHR43775:SF51">
    <property type="entry name" value="INACTIVE PHENOLPHTHIOCEROL SYNTHESIS POLYKETIDE SYNTHASE TYPE I PKS1-RELATED"/>
    <property type="match status" value="1"/>
</dbReference>
<dbReference type="CDD" id="cd00833">
    <property type="entry name" value="PKS"/>
    <property type="match status" value="3"/>
</dbReference>
<dbReference type="InterPro" id="IPR014030">
    <property type="entry name" value="Ketoacyl_synth_N"/>
</dbReference>
<dbReference type="SUPFAM" id="SSF55048">
    <property type="entry name" value="Probable ACP-binding domain of malonyl-CoA ACP transacylase"/>
    <property type="match status" value="3"/>
</dbReference>
<dbReference type="PANTHER" id="PTHR43775">
    <property type="entry name" value="FATTY ACID SYNTHASE"/>
    <property type="match status" value="1"/>
</dbReference>
<dbReference type="SMART" id="SM00827">
    <property type="entry name" value="PKS_AT"/>
    <property type="match status" value="3"/>
</dbReference>
<dbReference type="InterPro" id="IPR014031">
    <property type="entry name" value="Ketoacyl_synth_C"/>
</dbReference>
<dbReference type="SMART" id="SM00823">
    <property type="entry name" value="PKS_PP"/>
    <property type="match status" value="2"/>
</dbReference>
<keyword evidence="4" id="KW-0045">Antibiotic biosynthesis</keyword>
<feature type="compositionally biased region" description="Basic and acidic residues" evidence="7">
    <location>
        <begin position="3813"/>
        <end position="3836"/>
    </location>
</feature>
<dbReference type="PROSITE" id="PS00012">
    <property type="entry name" value="PHOSPHOPANTETHEINE"/>
    <property type="match status" value="2"/>
</dbReference>
<feature type="compositionally biased region" description="Basic residues" evidence="7">
    <location>
        <begin position="3621"/>
        <end position="3634"/>
    </location>
</feature>
<evidence type="ECO:0000256" key="2">
    <source>
        <dbReference type="ARBA" id="ARBA00022553"/>
    </source>
</evidence>
<keyword evidence="11" id="KW-1185">Reference proteome</keyword>
<reference evidence="10 11" key="1">
    <citation type="submission" date="2023-07" db="EMBL/GenBank/DDBJ databases">
        <title>Comparative genomics of wheat-associated soil bacteria to identify genetic determinants of phenazine resistance.</title>
        <authorList>
            <person name="Mouncey N."/>
        </authorList>
    </citation>
    <scope>NUCLEOTIDE SEQUENCE [LARGE SCALE GENOMIC DNA]</scope>
    <source>
        <strain evidence="10 11">W4I19-2</strain>
    </source>
</reference>
<dbReference type="InterPro" id="IPR050091">
    <property type="entry name" value="PKS_NRPS_Biosynth_Enz"/>
</dbReference>
<dbReference type="InterPro" id="IPR014043">
    <property type="entry name" value="Acyl_transferase_dom"/>
</dbReference>
<evidence type="ECO:0000256" key="7">
    <source>
        <dbReference type="SAM" id="MobiDB-lite"/>
    </source>
</evidence>
<evidence type="ECO:0000313" key="10">
    <source>
        <dbReference type="EMBL" id="MDQ0687987.1"/>
    </source>
</evidence>
<dbReference type="PROSITE" id="PS50075">
    <property type="entry name" value="CARRIER"/>
    <property type="match status" value="2"/>
</dbReference>
<keyword evidence="5" id="KW-0511">Multifunctional enzyme</keyword>
<evidence type="ECO:0000259" key="8">
    <source>
        <dbReference type="PROSITE" id="PS50075"/>
    </source>
</evidence>
<feature type="domain" description="Carrier" evidence="8">
    <location>
        <begin position="2465"/>
        <end position="2540"/>
    </location>
</feature>
<feature type="domain" description="Ketosynthase family 3 (KS3)" evidence="9">
    <location>
        <begin position="2564"/>
        <end position="2991"/>
    </location>
</feature>
<feature type="region of interest" description="Disordered" evidence="7">
    <location>
        <begin position="48"/>
        <end position="67"/>
    </location>
</feature>
<keyword evidence="3 10" id="KW-0808">Transferase</keyword>
<dbReference type="InterPro" id="IPR036736">
    <property type="entry name" value="ACP-like_sf"/>
</dbReference>
<feature type="region of interest" description="Disordered" evidence="7">
    <location>
        <begin position="890"/>
        <end position="914"/>
    </location>
</feature>
<dbReference type="InterPro" id="IPR006162">
    <property type="entry name" value="Ppantetheine_attach_site"/>
</dbReference>
<dbReference type="NCBIfam" id="NF045894">
    <property type="entry name" value="PKS_plus_SDR"/>
    <property type="match status" value="1"/>
</dbReference>
<dbReference type="Gene3D" id="3.40.366.10">
    <property type="entry name" value="Malonyl-Coenzyme A Acyl Carrier Protein, domain 2"/>
    <property type="match status" value="3"/>
</dbReference>
<evidence type="ECO:0000256" key="4">
    <source>
        <dbReference type="ARBA" id="ARBA00023194"/>
    </source>
</evidence>
<feature type="compositionally biased region" description="Low complexity" evidence="7">
    <location>
        <begin position="897"/>
        <end position="914"/>
    </location>
</feature>
<dbReference type="Pfam" id="PF08659">
    <property type="entry name" value="KR"/>
    <property type="match status" value="1"/>
</dbReference>
<dbReference type="InterPro" id="IPR018201">
    <property type="entry name" value="Ketoacyl_synth_AS"/>
</dbReference>
<dbReference type="Pfam" id="PF00698">
    <property type="entry name" value="Acyl_transf_1"/>
    <property type="match status" value="3"/>
</dbReference>
<feature type="compositionally biased region" description="Basic residues" evidence="7">
    <location>
        <begin position="3718"/>
        <end position="3732"/>
    </location>
</feature>
<evidence type="ECO:0000256" key="3">
    <source>
        <dbReference type="ARBA" id="ARBA00022679"/>
    </source>
</evidence>
<dbReference type="Proteomes" id="UP001243364">
    <property type="component" value="Unassembled WGS sequence"/>
</dbReference>
<dbReference type="SUPFAM" id="SSF53901">
    <property type="entry name" value="Thiolase-like"/>
    <property type="match status" value="3"/>
</dbReference>
<dbReference type="Gene3D" id="1.10.1200.10">
    <property type="entry name" value="ACP-like"/>
    <property type="match status" value="2"/>
</dbReference>
<gene>
    <name evidence="10" type="ORF">QFZ56_006950</name>
</gene>
<dbReference type="InterPro" id="IPR016039">
    <property type="entry name" value="Thiolase-like"/>
</dbReference>
<dbReference type="CDD" id="cd08952">
    <property type="entry name" value="KR_1_SDR_x"/>
    <property type="match status" value="1"/>
</dbReference>
<feature type="compositionally biased region" description="Basic residues" evidence="7">
    <location>
        <begin position="3871"/>
        <end position="3885"/>
    </location>
</feature>
<feature type="domain" description="Ketosynthase family 3 (KS3)" evidence="9">
    <location>
        <begin position="16"/>
        <end position="440"/>
    </location>
</feature>
<feature type="domain" description="Carrier" evidence="8">
    <location>
        <begin position="931"/>
        <end position="1006"/>
    </location>
</feature>
<dbReference type="PROSITE" id="PS00606">
    <property type="entry name" value="KS3_1"/>
    <property type="match status" value="2"/>
</dbReference>
<evidence type="ECO:0000256" key="5">
    <source>
        <dbReference type="ARBA" id="ARBA00023268"/>
    </source>
</evidence>
<comment type="caution">
    <text evidence="10">The sequence shown here is derived from an EMBL/GenBank/DDBJ whole genome shotgun (WGS) entry which is preliminary data.</text>
</comment>
<dbReference type="SUPFAM" id="SSF51735">
    <property type="entry name" value="NAD(P)-binding Rossmann-fold domains"/>
    <property type="match status" value="3"/>
</dbReference>
<dbReference type="Pfam" id="PF02801">
    <property type="entry name" value="Ketoacyl-synt_C"/>
    <property type="match status" value="3"/>
</dbReference>
<dbReference type="GO" id="GO:0016740">
    <property type="term" value="F:transferase activity"/>
    <property type="evidence" value="ECO:0007669"/>
    <property type="project" value="UniProtKB-KW"/>
</dbReference>
<dbReference type="InterPro" id="IPR009081">
    <property type="entry name" value="PP-bd_ACP"/>
</dbReference>
<dbReference type="SUPFAM" id="SSF47336">
    <property type="entry name" value="ACP-like"/>
    <property type="match status" value="2"/>
</dbReference>
<dbReference type="InterPro" id="IPR041618">
    <property type="entry name" value="PKS_DE"/>
</dbReference>
<dbReference type="PROSITE" id="PS52004">
    <property type="entry name" value="KS3_2"/>
    <property type="match status" value="3"/>
</dbReference>
<dbReference type="InterPro" id="IPR032821">
    <property type="entry name" value="PKS_assoc"/>
</dbReference>
<feature type="region of interest" description="Disordered" evidence="7">
    <location>
        <begin position="3620"/>
        <end position="3982"/>
    </location>
</feature>
<dbReference type="InterPro" id="IPR016035">
    <property type="entry name" value="Acyl_Trfase/lysoPLipase"/>
</dbReference>
<dbReference type="Gene3D" id="3.40.50.720">
    <property type="entry name" value="NAD(P)-binding Rossmann-like Domain"/>
    <property type="match status" value="1"/>
</dbReference>
<dbReference type="InterPro" id="IPR020806">
    <property type="entry name" value="PKS_PP-bd"/>
</dbReference>
<dbReference type="InterPro" id="IPR016036">
    <property type="entry name" value="Malonyl_transacylase_ACP-bd"/>
</dbReference>
<accession>A0ABU0QBH2</accession>
<evidence type="ECO:0000256" key="6">
    <source>
        <dbReference type="ARBA" id="ARBA00023315"/>
    </source>
</evidence>
<dbReference type="Gene3D" id="3.30.70.3290">
    <property type="match status" value="3"/>
</dbReference>
<feature type="compositionally biased region" description="Low complexity" evidence="7">
    <location>
        <begin position="3837"/>
        <end position="3852"/>
    </location>
</feature>
<dbReference type="Gene3D" id="3.40.47.10">
    <property type="match status" value="3"/>
</dbReference>
<dbReference type="SMART" id="SM00825">
    <property type="entry name" value="PKS_KS"/>
    <property type="match status" value="3"/>
</dbReference>
<feature type="compositionally biased region" description="Basic and acidic residues" evidence="7">
    <location>
        <begin position="3792"/>
        <end position="3801"/>
    </location>
</feature>
<dbReference type="EMBL" id="JAUSYA010000001">
    <property type="protein sequence ID" value="MDQ0687987.1"/>
    <property type="molecule type" value="Genomic_DNA"/>
</dbReference>
<dbReference type="InterPro" id="IPR036291">
    <property type="entry name" value="NAD(P)-bd_dom_sf"/>
</dbReference>
<dbReference type="SUPFAM" id="SSF52151">
    <property type="entry name" value="FabD/lysophospholipase-like"/>
    <property type="match status" value="3"/>
</dbReference>
<dbReference type="Pfam" id="PF00550">
    <property type="entry name" value="PP-binding"/>
    <property type="match status" value="2"/>
</dbReference>
<sequence>MNQPVPTAARNTAPGHEPVAVVGLACRLPGADDPAAYWELLAAGRSAVTDTPQDRRTGVPAQGWPTPHGGTAPLRGGYISAPADFDAAFFGISPREADAMDPQARLALELGWEALEHAGVPVTAALRAVAVYVGADGCDYADVVRDAGQGTGHHTLTGLHRSLIANRLSYALGVSGPSVTVDSAQSSSLVAVQLACDSLRLGDCDVALAGGVHLNLSPRSSLAAAQFGALSPDGACHTFDARANGYVRGEGGGIVVLKLLSRAVADRDHIHAVIRGGALNNDGAGTSITTPDADAQAAVLRTACLRAGVDPAGIGYVELHGTGTRVGDPVEAAALGAVLGTADGRRAPLAVGSVKTNIGHLEGAAGIAGLLKTVLCLSHRQLVPSLNHDEPNPAIDLDGLGLRVHRDTTDWAPAAPGDPLRAGVSSFGMGGTNVHLVLEEAPAAEKDLRPPRATPATVPWLLSAATPGALRLQTDRLTAHVRDTDADPVDIAWSLLTARTPLAHRALAVGSDTAGLLSGITAAAPSHPLDGDVNRPVFVFPGQGSQWAGMAAELLASSPVFAARLTECGQALAPHVAWDLAAVLRGDADAPPLDRSDVVQPVLWAVMVSLAALWQSYGIGPAAVVGHSQGEIAAACVAGALSLEDAALVVALRSRILVPLEGRSGMVALTLSEDAARRFTGKWDDRVTVAALNGPASTVVSADIETVDDILATAERENVRAGRVGIDYASHSPHVNPVREQMLDLLAGITPRRPDVPFLSTVTGDWLEGPVTDARYWYDNLRNPVLLEPAVRALALAGHGAFVEVSPHPVLIAPVKETVEAATGPRQAVVTGTLRRGQGGATRFQTSLGALWSHGADVDWTPVFTGLAPRRRDLPTYAFQRRRHWVAGVSDNAVNGPTPTATAPAADAPGTTTATATATVSDEAGSGLGSGDALRLVRECTAVVLGYPDQALVAPQRTFKELGIDSVTAVELRDRINSVGGLTLATTAVYEYPTPARLAESLSASAPAPASTEAASHDRHAAADEPIAIVSMGCRFPGGVRAPEDLWRLVRDETDAVTAFPTDRGWDVEALYDPDPDRTGTTYVREGGFLAGAAEFDAAFFGISPREATAMDPQQRLLLETSWEAIERAGLDPRALHATATGVFVGVTAPEYGPRLHEAGEAVEGHLLTGTTASVASGRIAYALGLEGPAVTVDTACSSSLVALHLAVRALRSGECSLALAAGATVMSGPGMFVEFSRQRGLAADGRCKPFAAGADGTNWAEGVGVLLLERLSDARRLGHQVLAVVRGSAINQDGASNGLTAPNGLAQQRVIRAALADAGLSAADVDVVEAHGTGTRLGDPIEAQALLATYGQERDGDRPLWLGSLKSNIGHAQAAAGVGGVIKMVQAMRAAVLPKSLHAETPSPLVDWSSGAVELLARARVWEETEGRPRRAAVSSFGISGTNAHVVLEGMTEPAVREPAVTEPAVTEAAVTELAHSVAGAPAREVALPWLVSARTPAALAEQESRLTQFTAGSSSLDAVDVAWSLWRSRSVFECRSVGVAGEWVASGSVVGGAGSPVFVFPGQGAQWVGMAVELLDVSPVFAARFGECGVALEGLVEWSLVDVVRGVGGAPGLDRVDVVQPVLWAVMVSLAALWESFGVRPAAVVGHSQGEIAAAVVAGALSVVDGARVVVLRSRAIVALAGGGGMVSVALPAEDVGELVGRWGGRVSVAAVNGPSSTVVSGDVGALEELVGFAEGSGVRVRRIDVDYASHSAHVEVLEAELAGSLGSVVALVPSVPFLSTVSGEWVEGAVLDGGYWFRNLRQTVLLEPVVRRLVGEGFGAFLEMSPHPVLTVPIGETVEAVGSDAVVVGSLRRGEGGLGRFYLSLGEAWAGGVAVDWGPVFAGLSPCRVELPTYAFQRSRYWLDLPKVRAGVDPVQEEFWRTVEEGDLEGLAGTLGVAEGLESVVPALAAWRTAHRERQVVDGWRHRVEWRPLTANAPTAVGGTWLIVAPESMEGDHLVTDVRAELEARGARAVVVAVDAARLDRAALAALLTTADVFAGVLSLLALDERPHPRQPAVPLGLAGTLTLLQALGDVGIDAPLWCVTRGAVAVGDDDGPAAPGQAGVWGLGRSAALEHPKRWGGLVDLPQAGANGLTEPLLDAVTAGVAEDQVALRDGRTYGRRLVHAATRGKPAPRDWRPRGTVLVTGGTGALGAHVARWLATRGAEHLVLTGRRGDGSHIAGLRDELAHHGTRITVAACDTADRQALADLVDGLAGSGSPVRSVVHAAGVSVLGPITETDVDDLAATLSGKVLGAAHLDEVLDTAELDAVVYFSSISGTWGVADHAAYGAANAILDARAERRRADGAPVLSVAWGPWAGGGMIAESVQNDLRRRGVPVIEPATAITGLQQALDHEDTVVAVADVDWRRFAEVFTSVRGSALLSELSPSGAETSETAPGAARGDGVSAALREMADLEPERRTAALRALIGTHVAAALGHADTEAVSVDAAFKELGFDSLTAVALRDRVHRATGLKLPTTVVFDHPSISALAACVDDLAFGGRHADARPATDTAGAAVPTAADEPIAIVSMGCRFPGGVRAPEDLWRLVADGMDVISPLPTDRGWDLDALYDPDPDRLGTSYVRESGFLDDAAEFDAAFFGISPREALAMDPQQRLLLETAWETLERAGIDPKTLRGSSTGVYVGLTDQEYAARLRAASGDNEGYLATGAAASVASGRIAYALGLEGPAVTVDTACSSSLVALHLAVRALRAGECRLAVAGAATVMSGPGAFVAFSRQRALAPDGRCKPFAADADGFALSEGVGVLLLERLSDARRLGHQVLAVVRGSAINQDGASNGLTAPNGPSQQRVIRAALADAGLSAADVDVVEAHGTGTRLGDPIEAQALLATYGQERDGDRPLWLGSVKSNIGHTQAASGMAGIIKMVQAMRHATLPESLRGDQPSPIVDWSSGAVELLARARVWEETEGRPRRAAVSSFGISGTNAHVVLEAPPQDAADADSEPVERNPARDRAVVPLLTSARTEAALAAQVRQLTAHLESTAADAVDVAWSLWRSRSVFECRSVGVAGEWVASGSVVGGAGSPVFVFPGQGAQWVGMAVELLDVSPVFAARFGECGVALEGLVEWSLVDVVRGVGGAPGLDRVDVVQPVLWAVMVSLAALWESFGVRPAAVVGHSQGEIAAAVVAGALSVVDGARVVVLRSRAIVALAGGGGMVSVALPAEDVGELVGRWGGRVSVAAVNGPSSTVVSGDVGALEELVGFAEGSGVRVRRIDVDYASHSAHVEVLEAELAGSLGSVVALVPSVPFLSTVSGEWVEGAVLDGGYWFRNLRQTVLLEPVVRRLVGEGFGAFLEMSPHPVLTVPIGETVEAVGSDAVVVGSLRRGEGGLGRFYLSLGEAWAGGVAVDWGPVFAGLSPCRVELPTYAFQRSRYWLDLPKVRAGVDPAQEEFWRTVEEGDLEGLAGTLGLEGTGGLGDLLPALSAWHRGRQGRAKLDGWRYRVAWRPYQLDEGAALEGTWLLVVPEGRTEDDVTVGARRVLEEAARVIPVVVPERADRTVVAELLDAAVKPGDAPAGVLSLLALDDAPDKRSPGVTRGVLGSMALSQALADNAIQGGTVVTDAWSRRRRRRGRAGRRPGCRMGSAPGGRAGRSRAVRRTGGPPRGRRHRVAGAAARAARGRRRVRRRERVRAPARAAGSARPANGALTARRTRRGAGVETARRRTRHRRHRSTRRPCGKGTRPGGRGASGADQPTRSRRARCGGAGARTHRPRMPGDHRRLRRGRPRRAGRGHGRHPGRDSPDGGRPHRGRRRPGAAAHEDRRRRGGRADARQGRGRREPARAAGRTPVGRLRALLLRSRRLGQRRSGTVRGGQRPPRRARRTAPRRRPARHLDRLGRLGRRRHGRRRGRRATGAARSARDGAGARRARPARVGGGGRDHRRRGGHPLGPVRARVLRPRAPHADRRDPGRTGPAGRAGRRKDGRAHR</sequence>
<dbReference type="Pfam" id="PF18369">
    <property type="entry name" value="PKS_DE"/>
    <property type="match status" value="2"/>
</dbReference>
<protein>
    <submittedName>
        <fullName evidence="10">Acyl transferase domain-containing protein</fullName>
    </submittedName>
</protein>
<feature type="domain" description="Ketosynthase family 3 (KS3)" evidence="9">
    <location>
        <begin position="1024"/>
        <end position="1451"/>
    </location>
</feature>
<dbReference type="InterPro" id="IPR001227">
    <property type="entry name" value="Ac_transferase_dom_sf"/>
</dbReference>
<feature type="compositionally biased region" description="Basic residues" evidence="7">
    <location>
        <begin position="3763"/>
        <end position="3791"/>
    </location>
</feature>
<dbReference type="Gene3D" id="3.40.50.11460">
    <property type="match status" value="1"/>
</dbReference>
<dbReference type="SMART" id="SM01294">
    <property type="entry name" value="PKS_PP_betabranch"/>
    <property type="match status" value="2"/>
</dbReference>
<organism evidence="10 11">
    <name type="scientific">Streptomyces achromogenes</name>
    <dbReference type="NCBI Taxonomy" id="67255"/>
    <lineage>
        <taxon>Bacteria</taxon>
        <taxon>Bacillati</taxon>
        <taxon>Actinomycetota</taxon>
        <taxon>Actinomycetes</taxon>
        <taxon>Kitasatosporales</taxon>
        <taxon>Streptomycetaceae</taxon>
        <taxon>Streptomyces</taxon>
    </lineage>
</organism>
<evidence type="ECO:0000256" key="1">
    <source>
        <dbReference type="ARBA" id="ARBA00022450"/>
    </source>
</evidence>